<dbReference type="RefSeq" id="WP_394488509.1">
    <property type="nucleotide sequence ID" value="NZ_JBIGIA010000008.1"/>
</dbReference>
<dbReference type="InterPro" id="IPR036890">
    <property type="entry name" value="HATPase_C_sf"/>
</dbReference>
<dbReference type="Pfam" id="PF00512">
    <property type="entry name" value="HisKA"/>
    <property type="match status" value="1"/>
</dbReference>
<proteinExistence type="predicted"/>
<dbReference type="InterPro" id="IPR011006">
    <property type="entry name" value="CheY-like_superfamily"/>
</dbReference>
<keyword evidence="14" id="KW-1185">Reference proteome</keyword>
<evidence type="ECO:0000256" key="3">
    <source>
        <dbReference type="ARBA" id="ARBA00022553"/>
    </source>
</evidence>
<evidence type="ECO:0000256" key="8">
    <source>
        <dbReference type="SAM" id="Phobius"/>
    </source>
</evidence>
<dbReference type="PROSITE" id="PS50113">
    <property type="entry name" value="PAC"/>
    <property type="match status" value="1"/>
</dbReference>
<dbReference type="InterPro" id="IPR004358">
    <property type="entry name" value="Sig_transdc_His_kin-like_C"/>
</dbReference>
<dbReference type="SUPFAM" id="SSF52172">
    <property type="entry name" value="CheY-like"/>
    <property type="match status" value="1"/>
</dbReference>
<dbReference type="PRINTS" id="PR00344">
    <property type="entry name" value="BCTRLSENSOR"/>
</dbReference>
<feature type="transmembrane region" description="Helical" evidence="8">
    <location>
        <begin position="86"/>
        <end position="104"/>
    </location>
</feature>
<evidence type="ECO:0000259" key="12">
    <source>
        <dbReference type="PROSITE" id="PS50113"/>
    </source>
</evidence>
<dbReference type="InterPro" id="IPR000700">
    <property type="entry name" value="PAS-assoc_C"/>
</dbReference>
<dbReference type="NCBIfam" id="TIGR00229">
    <property type="entry name" value="sensory_box"/>
    <property type="match status" value="1"/>
</dbReference>
<sequence length="932" mass="100633">MSTPTPTMALAPIQHRETHEALQRMAARTLTWIILVVGLIAALVGVGEMLLGSRALWGSQRLSVGAALLLVGGIAMRLNRAAMPRLATSVVLGGTLLSLVLHAAHTGLGVHTVVLGAGALIIALAGGVAGNTAALVLAAAYLAAVGVLATLEIEGLLPGIRGVLTPNLADRLVAHALIAVSGLASALLLNRVLGAALARSINEEARLARLVQASHNWAWEANSQFHITWLSEEFEALSSHKREDFLRMGEPDAAAIVRDTDYLALLEDVRARRAYRDRINGFRTPDGRLLWTLSSGEPVHDATGRHTGWRGVSHNITGERLTLQQHERTASMLDRLLRASPDAICVADVADGRIRFVNSGFCSLVDRHRDELIGRSARELGLWPDDRERRRLGAALAGTGITRDFRSAILVQGAWRDVLISAAALDWDGEPATMLITRDITDRERARIEADAILDHASVGIALTRGTRVERVNRHWQQIFGTRTPELPEAQLTNGQTRSFELDFARADDLVLTVKLDARGLPPLSGRATTEAAHAVLWVAEDITEHRRQQRELQAAKQQAEAASHAKSAFLATMSHEIRTPLNGVLGLARLLQGGGDAQQRDKYLAHLVTAAESLNEIVSNVLDLSKIEAGHLELEKIEFDLHALAQASFEGCAALGRERGLDMRIHLAPGLPRLVIGDSMRVRQILANFLVNALKFTERGHIHLSITPSGPDRIRMAVQDSGIGVPRELQTRLFRPFAQADDSTTRRFGGTGLGLSICRELAARMAGSVGVDSDGTHGSTFWANLHLPRSLTVDDTASRRRPPMPPQHPLAGQRLLVAEDNPVNRLIIAALLERLGAKVVEAEDGEQAIRIARAQADQLDGVLMDLHMPKVDGLAATALLRADPATATLPIHAFTAAVLDQERQAALAAGMNGFITKPVAEAEVIRVLGRS</sequence>
<dbReference type="Proteomes" id="UP001606305">
    <property type="component" value="Unassembled WGS sequence"/>
</dbReference>
<evidence type="ECO:0000256" key="7">
    <source>
        <dbReference type="SAM" id="Coils"/>
    </source>
</evidence>
<dbReference type="SUPFAM" id="SSF47384">
    <property type="entry name" value="Homodimeric domain of signal transducing histidine kinase"/>
    <property type="match status" value="1"/>
</dbReference>
<dbReference type="PROSITE" id="PS50110">
    <property type="entry name" value="RESPONSE_REGULATORY"/>
    <property type="match status" value="1"/>
</dbReference>
<dbReference type="InterPro" id="IPR013656">
    <property type="entry name" value="PAS_4"/>
</dbReference>
<dbReference type="CDD" id="cd16922">
    <property type="entry name" value="HATPase_EvgS-ArcB-TorS-like"/>
    <property type="match status" value="1"/>
</dbReference>
<dbReference type="Pfam" id="PF13426">
    <property type="entry name" value="PAS_9"/>
    <property type="match status" value="1"/>
</dbReference>
<dbReference type="EC" id="2.7.13.3" evidence="2"/>
<dbReference type="PROSITE" id="PS50109">
    <property type="entry name" value="HIS_KIN"/>
    <property type="match status" value="1"/>
</dbReference>
<dbReference type="PROSITE" id="PS50112">
    <property type="entry name" value="PAS"/>
    <property type="match status" value="1"/>
</dbReference>
<dbReference type="Pfam" id="PF02518">
    <property type="entry name" value="HATPase_c"/>
    <property type="match status" value="1"/>
</dbReference>
<feature type="domain" description="PAS" evidence="11">
    <location>
        <begin position="329"/>
        <end position="388"/>
    </location>
</feature>
<dbReference type="InterPro" id="IPR035965">
    <property type="entry name" value="PAS-like_dom_sf"/>
</dbReference>
<protein>
    <recommendedName>
        <fullName evidence="2">histidine kinase</fullName>
        <ecNumber evidence="2">2.7.13.3</ecNumber>
    </recommendedName>
</protein>
<dbReference type="SMART" id="SM00388">
    <property type="entry name" value="HisKA"/>
    <property type="match status" value="1"/>
</dbReference>
<evidence type="ECO:0000256" key="5">
    <source>
        <dbReference type="ARBA" id="ARBA00022777"/>
    </source>
</evidence>
<feature type="transmembrane region" description="Helical" evidence="8">
    <location>
        <begin position="135"/>
        <end position="153"/>
    </location>
</feature>
<keyword evidence="8" id="KW-0812">Transmembrane</keyword>
<dbReference type="GO" id="GO:0005524">
    <property type="term" value="F:ATP binding"/>
    <property type="evidence" value="ECO:0007669"/>
    <property type="project" value="UniProtKB-KW"/>
</dbReference>
<keyword evidence="13" id="KW-0547">Nucleotide-binding</keyword>
<evidence type="ECO:0000256" key="4">
    <source>
        <dbReference type="ARBA" id="ARBA00022679"/>
    </source>
</evidence>
<keyword evidence="3 6" id="KW-0597">Phosphoprotein</keyword>
<keyword evidence="7" id="KW-0175">Coiled coil</keyword>
<feature type="coiled-coil region" evidence="7">
    <location>
        <begin position="539"/>
        <end position="566"/>
    </location>
</feature>
<dbReference type="SUPFAM" id="SSF55785">
    <property type="entry name" value="PYP-like sensor domain (PAS domain)"/>
    <property type="match status" value="2"/>
</dbReference>
<dbReference type="Gene3D" id="3.40.50.2300">
    <property type="match status" value="1"/>
</dbReference>
<feature type="modified residue" description="4-aspartylphosphate" evidence="6">
    <location>
        <position position="866"/>
    </location>
</feature>
<dbReference type="Pfam" id="PF13188">
    <property type="entry name" value="PAS_8"/>
    <property type="match status" value="1"/>
</dbReference>
<feature type="domain" description="Response regulatory" evidence="10">
    <location>
        <begin position="815"/>
        <end position="932"/>
    </location>
</feature>
<name>A0ABW7G6W6_9BURK</name>
<dbReference type="InterPro" id="IPR001789">
    <property type="entry name" value="Sig_transdc_resp-reg_receiver"/>
</dbReference>
<evidence type="ECO:0000259" key="10">
    <source>
        <dbReference type="PROSITE" id="PS50110"/>
    </source>
</evidence>
<dbReference type="InterPro" id="IPR000014">
    <property type="entry name" value="PAS"/>
</dbReference>
<keyword evidence="8" id="KW-0472">Membrane</keyword>
<keyword evidence="5" id="KW-0418">Kinase</keyword>
<feature type="transmembrane region" description="Helical" evidence="8">
    <location>
        <begin position="110"/>
        <end position="128"/>
    </location>
</feature>
<organism evidence="13 14">
    <name type="scientific">Pelomonas nitida</name>
    <dbReference type="NCBI Taxonomy" id="3299027"/>
    <lineage>
        <taxon>Bacteria</taxon>
        <taxon>Pseudomonadati</taxon>
        <taxon>Pseudomonadota</taxon>
        <taxon>Betaproteobacteria</taxon>
        <taxon>Burkholderiales</taxon>
        <taxon>Sphaerotilaceae</taxon>
        <taxon>Roseateles</taxon>
    </lineage>
</organism>
<dbReference type="CDD" id="cd00130">
    <property type="entry name" value="PAS"/>
    <property type="match status" value="2"/>
</dbReference>
<dbReference type="InterPro" id="IPR036097">
    <property type="entry name" value="HisK_dim/P_sf"/>
</dbReference>
<dbReference type="Gene3D" id="1.10.287.130">
    <property type="match status" value="1"/>
</dbReference>
<evidence type="ECO:0000313" key="14">
    <source>
        <dbReference type="Proteomes" id="UP001606305"/>
    </source>
</evidence>
<dbReference type="SMART" id="SM00086">
    <property type="entry name" value="PAC"/>
    <property type="match status" value="2"/>
</dbReference>
<dbReference type="SUPFAM" id="SSF55874">
    <property type="entry name" value="ATPase domain of HSP90 chaperone/DNA topoisomerase II/histidine kinase"/>
    <property type="match status" value="1"/>
</dbReference>
<feature type="domain" description="PAC" evidence="12">
    <location>
        <begin position="273"/>
        <end position="328"/>
    </location>
</feature>
<feature type="transmembrane region" description="Helical" evidence="8">
    <location>
        <begin position="62"/>
        <end position="79"/>
    </location>
</feature>
<comment type="caution">
    <text evidence="13">The sequence shown here is derived from an EMBL/GenBank/DDBJ whole genome shotgun (WGS) entry which is preliminary data.</text>
</comment>
<reference evidence="13 14" key="1">
    <citation type="submission" date="2024-09" db="EMBL/GenBank/DDBJ databases">
        <title>Novel species of the genus Pelomonas and Roseateles isolated from streams.</title>
        <authorList>
            <person name="Lu H."/>
        </authorList>
    </citation>
    <scope>NUCLEOTIDE SEQUENCE [LARGE SCALE GENOMIC DNA]</scope>
    <source>
        <strain evidence="13 14">BYS96W</strain>
    </source>
</reference>
<keyword evidence="13" id="KW-0067">ATP-binding</keyword>
<dbReference type="Gene3D" id="3.30.565.10">
    <property type="entry name" value="Histidine kinase-like ATPase, C-terminal domain"/>
    <property type="match status" value="1"/>
</dbReference>
<dbReference type="CDD" id="cd00082">
    <property type="entry name" value="HisKA"/>
    <property type="match status" value="1"/>
</dbReference>
<dbReference type="Pfam" id="PF08448">
    <property type="entry name" value="PAS_4"/>
    <property type="match status" value="1"/>
</dbReference>
<dbReference type="InterPro" id="IPR003594">
    <property type="entry name" value="HATPase_dom"/>
</dbReference>
<gene>
    <name evidence="13" type="ORF">ACG00X_12485</name>
</gene>
<dbReference type="CDD" id="cd17546">
    <property type="entry name" value="REC_hyHK_CKI1_RcsC-like"/>
    <property type="match status" value="1"/>
</dbReference>
<dbReference type="SMART" id="SM00387">
    <property type="entry name" value="HATPase_c"/>
    <property type="match status" value="1"/>
</dbReference>
<dbReference type="EMBL" id="JBIGIA010000008">
    <property type="protein sequence ID" value="MFG6457650.1"/>
    <property type="molecule type" value="Genomic_DNA"/>
</dbReference>
<dbReference type="SMART" id="SM00091">
    <property type="entry name" value="PAS"/>
    <property type="match status" value="3"/>
</dbReference>
<feature type="domain" description="Histidine kinase" evidence="9">
    <location>
        <begin position="573"/>
        <end position="790"/>
    </location>
</feature>
<dbReference type="Gene3D" id="3.30.450.20">
    <property type="entry name" value="PAS domain"/>
    <property type="match status" value="2"/>
</dbReference>
<evidence type="ECO:0000313" key="13">
    <source>
        <dbReference type="EMBL" id="MFG6457650.1"/>
    </source>
</evidence>
<dbReference type="InterPro" id="IPR001610">
    <property type="entry name" value="PAC"/>
</dbReference>
<feature type="transmembrane region" description="Helical" evidence="8">
    <location>
        <begin position="30"/>
        <end position="50"/>
    </location>
</feature>
<dbReference type="InterPro" id="IPR003661">
    <property type="entry name" value="HisK_dim/P_dom"/>
</dbReference>
<evidence type="ECO:0000259" key="11">
    <source>
        <dbReference type="PROSITE" id="PS50112"/>
    </source>
</evidence>
<evidence type="ECO:0000256" key="2">
    <source>
        <dbReference type="ARBA" id="ARBA00012438"/>
    </source>
</evidence>
<evidence type="ECO:0000256" key="6">
    <source>
        <dbReference type="PROSITE-ProRule" id="PRU00169"/>
    </source>
</evidence>
<comment type="catalytic activity">
    <reaction evidence="1">
        <text>ATP + protein L-histidine = ADP + protein N-phospho-L-histidine.</text>
        <dbReference type="EC" id="2.7.13.3"/>
    </reaction>
</comment>
<keyword evidence="8" id="KW-1133">Transmembrane helix</keyword>
<dbReference type="SMART" id="SM00448">
    <property type="entry name" value="REC"/>
    <property type="match status" value="1"/>
</dbReference>
<dbReference type="InterPro" id="IPR005467">
    <property type="entry name" value="His_kinase_dom"/>
</dbReference>
<evidence type="ECO:0000259" key="9">
    <source>
        <dbReference type="PROSITE" id="PS50109"/>
    </source>
</evidence>
<evidence type="ECO:0000256" key="1">
    <source>
        <dbReference type="ARBA" id="ARBA00000085"/>
    </source>
</evidence>
<keyword evidence="4" id="KW-0808">Transferase</keyword>
<dbReference type="PANTHER" id="PTHR43047">
    <property type="entry name" value="TWO-COMPONENT HISTIDINE PROTEIN KINASE"/>
    <property type="match status" value="1"/>
</dbReference>
<dbReference type="Pfam" id="PF00072">
    <property type="entry name" value="Response_reg"/>
    <property type="match status" value="1"/>
</dbReference>
<dbReference type="PANTHER" id="PTHR43047:SF78">
    <property type="entry name" value="SENSORY_REGULATORY PROTEIN RPFC"/>
    <property type="match status" value="1"/>
</dbReference>
<accession>A0ABW7G6W6</accession>